<protein>
    <submittedName>
        <fullName evidence="3">Uncharacterized protein</fullName>
    </submittedName>
</protein>
<dbReference type="EMBL" id="ML975350">
    <property type="protein sequence ID" value="KAF1831951.1"/>
    <property type="molecule type" value="Genomic_DNA"/>
</dbReference>
<keyword evidence="4" id="KW-1185">Reference proteome</keyword>
<evidence type="ECO:0000313" key="3">
    <source>
        <dbReference type="EMBL" id="KAF1831951.1"/>
    </source>
</evidence>
<sequence>MATSTSTPTSLSASVITTTSPTDEVSRSVHVPRAVDDFDDGFEESHLPDASAFNYYFLLLAVLVVLVALLLWFIHRCKTRQRERLRRGGEQALARDLDGWTDTRRLLHGRYRHNDAVFVHNDEGLDDHGEAPPPYQPKTAATTADVTIPLRALPRDEIERSRPPQYCDTPRSPLNISAAQDSVHP</sequence>
<dbReference type="Proteomes" id="UP000800040">
    <property type="component" value="Unassembled WGS sequence"/>
</dbReference>
<accession>A0A6A5K5R5</accession>
<organism evidence="3 4">
    <name type="scientific">Decorospora gaudefroyi</name>
    <dbReference type="NCBI Taxonomy" id="184978"/>
    <lineage>
        <taxon>Eukaryota</taxon>
        <taxon>Fungi</taxon>
        <taxon>Dikarya</taxon>
        <taxon>Ascomycota</taxon>
        <taxon>Pezizomycotina</taxon>
        <taxon>Dothideomycetes</taxon>
        <taxon>Pleosporomycetidae</taxon>
        <taxon>Pleosporales</taxon>
        <taxon>Pleosporineae</taxon>
        <taxon>Pleosporaceae</taxon>
        <taxon>Decorospora</taxon>
    </lineage>
</organism>
<dbReference type="AlphaFoldDB" id="A0A6A5K5R5"/>
<keyword evidence="2" id="KW-1133">Transmembrane helix</keyword>
<feature type="compositionally biased region" description="Basic and acidic residues" evidence="1">
    <location>
        <begin position="153"/>
        <end position="162"/>
    </location>
</feature>
<reference evidence="3" key="1">
    <citation type="submission" date="2020-01" db="EMBL/GenBank/DDBJ databases">
        <authorList>
            <consortium name="DOE Joint Genome Institute"/>
            <person name="Haridas S."/>
            <person name="Albert R."/>
            <person name="Binder M."/>
            <person name="Bloem J."/>
            <person name="Labutti K."/>
            <person name="Salamov A."/>
            <person name="Andreopoulos B."/>
            <person name="Baker S.E."/>
            <person name="Barry K."/>
            <person name="Bills G."/>
            <person name="Bluhm B.H."/>
            <person name="Cannon C."/>
            <person name="Castanera R."/>
            <person name="Culley D.E."/>
            <person name="Daum C."/>
            <person name="Ezra D."/>
            <person name="Gonzalez J.B."/>
            <person name="Henrissat B."/>
            <person name="Kuo A."/>
            <person name="Liang C."/>
            <person name="Lipzen A."/>
            <person name="Lutzoni F."/>
            <person name="Magnuson J."/>
            <person name="Mondo S."/>
            <person name="Nolan M."/>
            <person name="Ohm R."/>
            <person name="Pangilinan J."/>
            <person name="Park H.-J."/>
            <person name="Ramirez L."/>
            <person name="Alfaro M."/>
            <person name="Sun H."/>
            <person name="Tritt A."/>
            <person name="Yoshinaga Y."/>
            <person name="Zwiers L.-H."/>
            <person name="Turgeon B.G."/>
            <person name="Goodwin S.B."/>
            <person name="Spatafora J.W."/>
            <person name="Crous P.W."/>
            <person name="Grigoriev I.V."/>
        </authorList>
    </citation>
    <scope>NUCLEOTIDE SEQUENCE</scope>
    <source>
        <strain evidence="3">P77</strain>
    </source>
</reference>
<name>A0A6A5K5R5_9PLEO</name>
<proteinExistence type="predicted"/>
<feature type="transmembrane region" description="Helical" evidence="2">
    <location>
        <begin position="55"/>
        <end position="74"/>
    </location>
</feature>
<dbReference type="OrthoDB" id="4775599at2759"/>
<feature type="compositionally biased region" description="Polar residues" evidence="1">
    <location>
        <begin position="172"/>
        <end position="185"/>
    </location>
</feature>
<keyword evidence="2" id="KW-0472">Membrane</keyword>
<evidence type="ECO:0000313" key="4">
    <source>
        <dbReference type="Proteomes" id="UP000800040"/>
    </source>
</evidence>
<gene>
    <name evidence="3" type="ORF">BDW02DRAFT_571522</name>
</gene>
<keyword evidence="2" id="KW-0812">Transmembrane</keyword>
<feature type="region of interest" description="Disordered" evidence="1">
    <location>
        <begin position="124"/>
        <end position="185"/>
    </location>
</feature>
<evidence type="ECO:0000256" key="1">
    <source>
        <dbReference type="SAM" id="MobiDB-lite"/>
    </source>
</evidence>
<evidence type="ECO:0000256" key="2">
    <source>
        <dbReference type="SAM" id="Phobius"/>
    </source>
</evidence>